<dbReference type="RefSeq" id="WP_304384440.1">
    <property type="nucleotide sequence ID" value="NZ_JAUPBL010000010.1"/>
</dbReference>
<evidence type="ECO:0000313" key="2">
    <source>
        <dbReference type="Proteomes" id="UP001175147"/>
    </source>
</evidence>
<name>A0ABT8YVI3_9SPIR</name>
<dbReference type="Proteomes" id="UP001175147">
    <property type="component" value="Unassembled WGS sequence"/>
</dbReference>
<sequence>MEKENKEYIYLEKDASEGKVLIDINNVNGEDIIYLLSEFIDFVSKKEDMPAKIFLTMIDKAIMKKEELENKRGNKE</sequence>
<protein>
    <submittedName>
        <fullName evidence="1">Uncharacterized protein</fullName>
    </submittedName>
</protein>
<accession>A0ABT8YVI3</accession>
<dbReference type="EMBL" id="JAUPBM010000001">
    <property type="protein sequence ID" value="MDO7019188.1"/>
    <property type="molecule type" value="Genomic_DNA"/>
</dbReference>
<proteinExistence type="predicted"/>
<keyword evidence="2" id="KW-1185">Reference proteome</keyword>
<reference evidence="1" key="1">
    <citation type="submission" date="2023-07" db="EMBL/GenBank/DDBJ databases">
        <title>Mucosal microbiota of week-old chicken and adult hens.</title>
        <authorList>
            <person name="Volf J."/>
            <person name="Karasova D."/>
            <person name="Crhanova M."/>
            <person name="Faldynova M."/>
            <person name="Prikrylova H."/>
            <person name="Zeman M."/>
            <person name="Babak V."/>
            <person name="Rajova J."/>
            <person name="Rychlik I."/>
        </authorList>
    </citation>
    <scope>NUCLEOTIDE SEQUENCE</scope>
    <source>
        <strain evidence="1">ET902</strain>
    </source>
</reference>
<comment type="caution">
    <text evidence="1">The sequence shown here is derived from an EMBL/GenBank/DDBJ whole genome shotgun (WGS) entry which is preliminary data.</text>
</comment>
<evidence type="ECO:0000313" key="1">
    <source>
        <dbReference type="EMBL" id="MDO7019188.1"/>
    </source>
</evidence>
<organism evidence="1 2">
    <name type="scientific">Brachyspira innocens</name>
    <dbReference type="NCBI Taxonomy" id="13264"/>
    <lineage>
        <taxon>Bacteria</taxon>
        <taxon>Pseudomonadati</taxon>
        <taxon>Spirochaetota</taxon>
        <taxon>Spirochaetia</taxon>
        <taxon>Brachyspirales</taxon>
        <taxon>Brachyspiraceae</taxon>
        <taxon>Brachyspira</taxon>
    </lineage>
</organism>
<gene>
    <name evidence="1" type="ORF">Q5M86_00210</name>
</gene>